<dbReference type="RefSeq" id="WP_290194422.1">
    <property type="nucleotide sequence ID" value="NZ_CP047654.1"/>
</dbReference>
<keyword evidence="3 6" id="KW-0812">Transmembrane</keyword>
<feature type="transmembrane region" description="Helical" evidence="6">
    <location>
        <begin position="17"/>
        <end position="37"/>
    </location>
</feature>
<feature type="transmembrane region" description="Helical" evidence="6">
    <location>
        <begin position="273"/>
        <end position="296"/>
    </location>
</feature>
<protein>
    <submittedName>
        <fullName evidence="7">MATE family efflux protein</fullName>
    </submittedName>
</protein>
<feature type="transmembrane region" description="Helical" evidence="6">
    <location>
        <begin position="378"/>
        <end position="400"/>
    </location>
</feature>
<dbReference type="NCBIfam" id="TIGR00797">
    <property type="entry name" value="matE"/>
    <property type="match status" value="1"/>
</dbReference>
<feature type="transmembrane region" description="Helical" evidence="6">
    <location>
        <begin position="95"/>
        <end position="117"/>
    </location>
</feature>
<evidence type="ECO:0000256" key="5">
    <source>
        <dbReference type="ARBA" id="ARBA00023136"/>
    </source>
</evidence>
<organism evidence="7 8">
    <name type="scientific">Corynebacterium guangdongense</name>
    <dbReference type="NCBI Taxonomy" id="1783348"/>
    <lineage>
        <taxon>Bacteria</taxon>
        <taxon>Bacillati</taxon>
        <taxon>Actinomycetota</taxon>
        <taxon>Actinomycetes</taxon>
        <taxon>Mycobacteriales</taxon>
        <taxon>Corynebacteriaceae</taxon>
        <taxon>Corynebacterium</taxon>
    </lineage>
</organism>
<evidence type="ECO:0000256" key="2">
    <source>
        <dbReference type="ARBA" id="ARBA00010199"/>
    </source>
</evidence>
<dbReference type="InterPro" id="IPR002528">
    <property type="entry name" value="MATE_fam"/>
</dbReference>
<gene>
    <name evidence="7" type="ORF">J2S39_001234</name>
</gene>
<dbReference type="InterPro" id="IPR044644">
    <property type="entry name" value="DinF-like"/>
</dbReference>
<keyword evidence="5 6" id="KW-0472">Membrane</keyword>
<comment type="subcellular location">
    <subcellularLocation>
        <location evidence="1">Membrane</location>
        <topology evidence="1">Multi-pass membrane protein</topology>
    </subcellularLocation>
</comment>
<feature type="transmembrane region" description="Helical" evidence="6">
    <location>
        <begin position="137"/>
        <end position="158"/>
    </location>
</feature>
<dbReference type="EMBL" id="JAVDXZ010000001">
    <property type="protein sequence ID" value="MDR7329558.1"/>
    <property type="molecule type" value="Genomic_DNA"/>
</dbReference>
<evidence type="ECO:0000256" key="3">
    <source>
        <dbReference type="ARBA" id="ARBA00022692"/>
    </source>
</evidence>
<dbReference type="CDD" id="cd13136">
    <property type="entry name" value="MATE_DinF_like"/>
    <property type="match status" value="1"/>
</dbReference>
<dbReference type="Proteomes" id="UP001180840">
    <property type="component" value="Unassembled WGS sequence"/>
</dbReference>
<name>A0ABU1ZX92_9CORY</name>
<feature type="transmembrane region" description="Helical" evidence="6">
    <location>
        <begin position="170"/>
        <end position="189"/>
    </location>
</feature>
<evidence type="ECO:0000256" key="4">
    <source>
        <dbReference type="ARBA" id="ARBA00022989"/>
    </source>
</evidence>
<keyword evidence="4 6" id="KW-1133">Transmembrane helix</keyword>
<comment type="similarity">
    <text evidence="2">Belongs to the multi antimicrobial extrusion (MATE) (TC 2.A.66.1) family.</text>
</comment>
<accession>A0ABU1ZX92</accession>
<proteinExistence type="inferred from homology"/>
<evidence type="ECO:0000256" key="1">
    <source>
        <dbReference type="ARBA" id="ARBA00004141"/>
    </source>
</evidence>
<evidence type="ECO:0000256" key="6">
    <source>
        <dbReference type="SAM" id="Phobius"/>
    </source>
</evidence>
<evidence type="ECO:0000313" key="7">
    <source>
        <dbReference type="EMBL" id="MDR7329558.1"/>
    </source>
</evidence>
<keyword evidence="8" id="KW-1185">Reference proteome</keyword>
<dbReference type="PANTHER" id="PTHR42893">
    <property type="entry name" value="PROTEIN DETOXIFICATION 44, CHLOROPLASTIC-RELATED"/>
    <property type="match status" value="1"/>
</dbReference>
<feature type="transmembrane region" description="Helical" evidence="6">
    <location>
        <begin position="406"/>
        <end position="425"/>
    </location>
</feature>
<dbReference type="Pfam" id="PF01554">
    <property type="entry name" value="MatE"/>
    <property type="match status" value="2"/>
</dbReference>
<dbReference type="PANTHER" id="PTHR42893:SF46">
    <property type="entry name" value="PROTEIN DETOXIFICATION 44, CHLOROPLASTIC"/>
    <property type="match status" value="1"/>
</dbReference>
<comment type="caution">
    <text evidence="7">The sequence shown here is derived from an EMBL/GenBank/DDBJ whole genome shotgun (WGS) entry which is preliminary data.</text>
</comment>
<feature type="transmembrane region" description="Helical" evidence="6">
    <location>
        <begin position="317"/>
        <end position="337"/>
    </location>
</feature>
<feature type="transmembrane region" description="Helical" evidence="6">
    <location>
        <begin position="49"/>
        <end position="74"/>
    </location>
</feature>
<feature type="transmembrane region" description="Helical" evidence="6">
    <location>
        <begin position="349"/>
        <end position="371"/>
    </location>
</feature>
<feature type="transmembrane region" description="Helical" evidence="6">
    <location>
        <begin position="238"/>
        <end position="261"/>
    </location>
</feature>
<feature type="transmembrane region" description="Helical" evidence="6">
    <location>
        <begin position="195"/>
        <end position="214"/>
    </location>
</feature>
<sequence length="452" mass="47399">MAEATPSAGGGVSARQIFALAFPALGVLAAMPLYLMLDTAVVGRSLGAFDLAALAAGAAVHSAVTTQLTFLSYGTTARSSRLFGAGRRPEAVAEGVQATWIGLAVGLLLASVIWLFGDQIAMFMTGEERTAAATSSWLSVNAVSIPLTLVIMAGNGWLRGVQDTRRPLIFVLAGLIPGGISLPLLVNAFGLNGSALANVLGMGVTALLFLVCLAREHAGGWAPKPKVMWRQLILGRDLILRSLSFQVAFLSAAAVAARFGTAPLAAHQIMLQLWNFITLVLDSLAIAAQTLTGAALGRGSVKVARRLGRQVTLFSTIFALILAAVFGIGSTLIPRIFTTDEAVLAAMRGPWWLLLVMIVLGGVVFAIDGVLLGAGDAAFLRTISIASVVLGFLPAIWLSYALDGGLVGIWIGLLAFITIRLVAVVHRFRSMKWAVTDQDLDSAPESGEDRKE</sequence>
<evidence type="ECO:0000313" key="8">
    <source>
        <dbReference type="Proteomes" id="UP001180840"/>
    </source>
</evidence>
<reference evidence="7" key="1">
    <citation type="submission" date="2023-07" db="EMBL/GenBank/DDBJ databases">
        <title>Sequencing the genomes of 1000 actinobacteria strains.</title>
        <authorList>
            <person name="Klenk H.-P."/>
        </authorList>
    </citation>
    <scope>NUCLEOTIDE SEQUENCE</scope>
    <source>
        <strain evidence="7">DSM 107476</strain>
    </source>
</reference>